<keyword evidence="2" id="KW-1185">Reference proteome</keyword>
<dbReference type="Proteomes" id="UP000571084">
    <property type="component" value="Unassembled WGS sequence"/>
</dbReference>
<reference evidence="1 2" key="1">
    <citation type="submission" date="2020-08" db="EMBL/GenBank/DDBJ databases">
        <title>Genomic Encyclopedia of Type Strains, Phase IV (KMG-IV): sequencing the most valuable type-strain genomes for metagenomic binning, comparative biology and taxonomic classification.</title>
        <authorList>
            <person name="Goeker M."/>
        </authorList>
    </citation>
    <scope>NUCLEOTIDE SEQUENCE [LARGE SCALE GENOMIC DNA]</scope>
    <source>
        <strain evidence="1 2">DSM 23240</strain>
    </source>
</reference>
<dbReference type="RefSeq" id="WP_168055732.1">
    <property type="nucleotide sequence ID" value="NZ_JAAOZT010000007.1"/>
</dbReference>
<protein>
    <recommendedName>
        <fullName evidence="3">AAA+ ATPase domain-containing protein</fullName>
    </recommendedName>
</protein>
<dbReference type="SUPFAM" id="SSF52540">
    <property type="entry name" value="P-loop containing nucleoside triphosphate hydrolases"/>
    <property type="match status" value="1"/>
</dbReference>
<evidence type="ECO:0008006" key="3">
    <source>
        <dbReference type="Google" id="ProtNLM"/>
    </source>
</evidence>
<comment type="caution">
    <text evidence="1">The sequence shown here is derived from an EMBL/GenBank/DDBJ whole genome shotgun (WGS) entry which is preliminary data.</text>
</comment>
<proteinExistence type="predicted"/>
<name>A0A840RWH9_9BURK</name>
<gene>
    <name evidence="1" type="ORF">HNR39_002662</name>
</gene>
<dbReference type="Pfam" id="PF13479">
    <property type="entry name" value="AAA_24"/>
    <property type="match status" value="1"/>
</dbReference>
<organism evidence="1 2">
    <name type="scientific">Glaciimonas immobilis</name>
    <dbReference type="NCBI Taxonomy" id="728004"/>
    <lineage>
        <taxon>Bacteria</taxon>
        <taxon>Pseudomonadati</taxon>
        <taxon>Pseudomonadota</taxon>
        <taxon>Betaproteobacteria</taxon>
        <taxon>Burkholderiales</taxon>
        <taxon>Oxalobacteraceae</taxon>
        <taxon>Glaciimonas</taxon>
    </lineage>
</organism>
<dbReference type="InterPro" id="IPR027417">
    <property type="entry name" value="P-loop_NTPase"/>
</dbReference>
<dbReference type="EMBL" id="JACHHQ010000005">
    <property type="protein sequence ID" value="MBB5200820.1"/>
    <property type="molecule type" value="Genomic_DNA"/>
</dbReference>
<evidence type="ECO:0000313" key="2">
    <source>
        <dbReference type="Proteomes" id="UP000571084"/>
    </source>
</evidence>
<sequence>MEIRKAERKKAKLRLGIAAPSGAGKTYSALLLAFGLGGKVGLIDTEHGSGDLYAHLGEYDIIGIEAPYSVSKYTQAIKAFEEAGYSTVIIDSLSHAWAGDGGLLDKQGKMADRGTNSFAAWRTITPEHNSLVDAMLKSPCHIIATMRAKQEYVLETNDKGKQQPKKVGMAPVQREGMEYEFTVMLDVDMNHIASASKDRTSLFDGRFFKIGEATGKELSAWLETGTEPMKFADYIASIDAADSLASLKSAFVKAHNFASGNPEMTDQFTAAKDQRKEQLTPQGVI</sequence>
<evidence type="ECO:0000313" key="1">
    <source>
        <dbReference type="EMBL" id="MBB5200820.1"/>
    </source>
</evidence>
<dbReference type="AlphaFoldDB" id="A0A840RWH9"/>
<accession>A0A840RWH9</accession>